<dbReference type="InterPro" id="IPR058909">
    <property type="entry name" value="CD_NTase_C"/>
</dbReference>
<proteinExistence type="predicted"/>
<sequence>MTDWNSKFETWGKPPSQSEKDRCDNAVVAIKKAINNYDGFKDKDVRVFLQGSYRNNVNVKQNSDVDIGVCCHNTFYPDYPEGMGAEDFGVEPATYLSGDFRQDLHNALVWHFGTDEVANGNKAFDIKSNTYRVEADVAPFMDHRRYSPNKSYLKGVTLIEKSGGLGTVNWPEQHYDNGVEKNKATGGKYKQLVRVLKKLSLEMEAEGNATARVIPGFLCECLMWNVPNDKITGKTLYEGLRESIAYLWNAIKDDKHTEWGEVSELKYLFRTGQKWTAEQAKDFLYDAWNYVGYK</sequence>
<accession>A0A6N6N8J8</accession>
<dbReference type="OrthoDB" id="8264173at2"/>
<dbReference type="Proteomes" id="UP000438699">
    <property type="component" value="Unassembled WGS sequence"/>
</dbReference>
<evidence type="ECO:0000313" key="6">
    <source>
        <dbReference type="EMBL" id="KAB1443579.1"/>
    </source>
</evidence>
<feature type="domain" description="cGAS/DncV-like nucleotidyltransferase C-terminal helical" evidence="5">
    <location>
        <begin position="176"/>
        <end position="291"/>
    </location>
</feature>
<dbReference type="InterPro" id="IPR043519">
    <property type="entry name" value="NT_sf"/>
</dbReference>
<dbReference type="CDD" id="cd05400">
    <property type="entry name" value="NT_2-5OAS_ClassI-CCAase"/>
    <property type="match status" value="1"/>
</dbReference>
<dbReference type="SUPFAM" id="SSF81301">
    <property type="entry name" value="Nucleotidyltransferase"/>
    <property type="match status" value="1"/>
</dbReference>
<dbReference type="GO" id="GO:0016779">
    <property type="term" value="F:nucleotidyltransferase activity"/>
    <property type="evidence" value="ECO:0007669"/>
    <property type="project" value="InterPro"/>
</dbReference>
<keyword evidence="7" id="KW-1185">Reference proteome</keyword>
<keyword evidence="1 6" id="KW-0808">Transferase</keyword>
<evidence type="ECO:0000256" key="1">
    <source>
        <dbReference type="ARBA" id="ARBA00022679"/>
    </source>
</evidence>
<protein>
    <submittedName>
        <fullName evidence="6">Nucleotidyltransferase</fullName>
    </submittedName>
</protein>
<evidence type="ECO:0000256" key="2">
    <source>
        <dbReference type="ARBA" id="ARBA00022695"/>
    </source>
</evidence>
<dbReference type="RefSeq" id="WP_151149951.1">
    <property type="nucleotide sequence ID" value="NZ_WAIE01000001.1"/>
</dbReference>
<organism evidence="6 7">
    <name type="scientific">Pseudodesulfovibrio senegalensis</name>
    <dbReference type="NCBI Taxonomy" id="1721087"/>
    <lineage>
        <taxon>Bacteria</taxon>
        <taxon>Pseudomonadati</taxon>
        <taxon>Thermodesulfobacteriota</taxon>
        <taxon>Desulfovibrionia</taxon>
        <taxon>Desulfovibrionales</taxon>
        <taxon>Desulfovibrionaceae</taxon>
    </lineage>
</organism>
<name>A0A6N6N8J8_9BACT</name>
<evidence type="ECO:0000313" key="7">
    <source>
        <dbReference type="Proteomes" id="UP000438699"/>
    </source>
</evidence>
<keyword evidence="2" id="KW-0548">Nucleotidyltransferase</keyword>
<keyword evidence="4" id="KW-0051">Antiviral defense</keyword>
<evidence type="ECO:0000256" key="4">
    <source>
        <dbReference type="ARBA" id="ARBA00023118"/>
    </source>
</evidence>
<comment type="caution">
    <text evidence="6">The sequence shown here is derived from an EMBL/GenBank/DDBJ whole genome shotgun (WGS) entry which is preliminary data.</text>
</comment>
<evidence type="ECO:0000256" key="3">
    <source>
        <dbReference type="ARBA" id="ARBA00022741"/>
    </source>
</evidence>
<keyword evidence="3" id="KW-0547">Nucleotide-binding</keyword>
<dbReference type="InterPro" id="IPR006116">
    <property type="entry name" value="NT_2-5OAS_ClassI-CCAase"/>
</dbReference>
<gene>
    <name evidence="6" type="ORF">F8A88_04860</name>
</gene>
<dbReference type="AlphaFoldDB" id="A0A6N6N8J8"/>
<dbReference type="Pfam" id="PF26305">
    <property type="entry name" value="CD_NTase_C"/>
    <property type="match status" value="1"/>
</dbReference>
<dbReference type="GO" id="GO:0051607">
    <property type="term" value="P:defense response to virus"/>
    <property type="evidence" value="ECO:0007669"/>
    <property type="project" value="UniProtKB-KW"/>
</dbReference>
<evidence type="ECO:0000259" key="5">
    <source>
        <dbReference type="Pfam" id="PF26305"/>
    </source>
</evidence>
<dbReference type="EMBL" id="WAIE01000001">
    <property type="protein sequence ID" value="KAB1443579.1"/>
    <property type="molecule type" value="Genomic_DNA"/>
</dbReference>
<reference evidence="6 7" key="1">
    <citation type="journal article" date="2017" name="Int. J. Syst. Evol. Microbiol.">
        <title>Desulfovibrio senegalensis sp. nov., a mesophilic sulfate reducer isolated from marine sediment.</title>
        <authorList>
            <person name="Thioye A."/>
            <person name="Gam Z.B.A."/>
            <person name="Mbengue M."/>
            <person name="Cayol J.L."/>
            <person name="Joseph-Bartoli M."/>
            <person name="Toure-Kane C."/>
            <person name="Labat M."/>
        </authorList>
    </citation>
    <scope>NUCLEOTIDE SEQUENCE [LARGE SCALE GENOMIC DNA]</scope>
    <source>
        <strain evidence="6 7">DSM 101509</strain>
    </source>
</reference>